<comment type="caution">
    <text evidence="1">The sequence shown here is derived from an EMBL/GenBank/DDBJ whole genome shotgun (WGS) entry which is preliminary data.</text>
</comment>
<organism evidence="1">
    <name type="scientific">bioreactor metagenome</name>
    <dbReference type="NCBI Taxonomy" id="1076179"/>
    <lineage>
        <taxon>unclassified sequences</taxon>
        <taxon>metagenomes</taxon>
        <taxon>ecological metagenomes</taxon>
    </lineage>
</organism>
<accession>A0A645JEZ0</accession>
<evidence type="ECO:0000313" key="1">
    <source>
        <dbReference type="EMBL" id="MPN62268.1"/>
    </source>
</evidence>
<reference evidence="1" key="1">
    <citation type="submission" date="2019-08" db="EMBL/GenBank/DDBJ databases">
        <authorList>
            <person name="Kucharzyk K."/>
            <person name="Murdoch R.W."/>
            <person name="Higgins S."/>
            <person name="Loffler F."/>
        </authorList>
    </citation>
    <scope>NUCLEOTIDE SEQUENCE</scope>
</reference>
<sequence>MLVPADKPGTLRPAPYEFGGENTRGIEHYRQQIPCAHGPFEVGQVEPEQHHVAGYGVGEHAAAVQVSINVEKSSGNAEYAGGGQAFGVGAGVVARGKQKFPPWSFINIIFSGVFSTTIPDTGGLQKIFFVLY</sequence>
<gene>
    <name evidence="1" type="ORF">SDC9_210015</name>
</gene>
<name>A0A645JEZ0_9ZZZZ</name>
<protein>
    <submittedName>
        <fullName evidence="1">Uncharacterized protein</fullName>
    </submittedName>
</protein>
<proteinExistence type="predicted"/>
<dbReference type="AlphaFoldDB" id="A0A645JEZ0"/>
<dbReference type="EMBL" id="VSSQ01140039">
    <property type="protein sequence ID" value="MPN62268.1"/>
    <property type="molecule type" value="Genomic_DNA"/>
</dbReference>